<name>A0A6J4V054_9BACT</name>
<dbReference type="AlphaFoldDB" id="A0A6J4V054"/>
<feature type="compositionally biased region" description="Basic residues" evidence="1">
    <location>
        <begin position="68"/>
        <end position="83"/>
    </location>
</feature>
<dbReference type="EMBL" id="CADCWF010000164">
    <property type="protein sequence ID" value="CAA9561601.1"/>
    <property type="molecule type" value="Genomic_DNA"/>
</dbReference>
<accession>A0A6J4V054</accession>
<evidence type="ECO:0000313" key="2">
    <source>
        <dbReference type="EMBL" id="CAA9561601.1"/>
    </source>
</evidence>
<protein>
    <submittedName>
        <fullName evidence="2">Uncharacterized protein</fullName>
    </submittedName>
</protein>
<feature type="non-terminal residue" evidence="2">
    <location>
        <position position="83"/>
    </location>
</feature>
<feature type="region of interest" description="Disordered" evidence="1">
    <location>
        <begin position="1"/>
        <end position="83"/>
    </location>
</feature>
<organism evidence="2">
    <name type="scientific">uncultured Thermomicrobiales bacterium</name>
    <dbReference type="NCBI Taxonomy" id="1645740"/>
    <lineage>
        <taxon>Bacteria</taxon>
        <taxon>Pseudomonadati</taxon>
        <taxon>Thermomicrobiota</taxon>
        <taxon>Thermomicrobia</taxon>
        <taxon>Thermomicrobiales</taxon>
        <taxon>environmental samples</taxon>
    </lineage>
</organism>
<gene>
    <name evidence="2" type="ORF">AVDCRST_MAG59-2614</name>
</gene>
<sequence>VPEPSPDPGRSAARSPGPGPRDAAGSGPPGLPDEATATDTSGPNEEPGMVPWPRPVCLASWGPPSPRRSSRRRRARPRRGRRL</sequence>
<reference evidence="2" key="1">
    <citation type="submission" date="2020-02" db="EMBL/GenBank/DDBJ databases">
        <authorList>
            <person name="Meier V. D."/>
        </authorList>
    </citation>
    <scope>NUCLEOTIDE SEQUENCE</scope>
    <source>
        <strain evidence="2">AVDCRST_MAG59</strain>
    </source>
</reference>
<feature type="non-terminal residue" evidence="2">
    <location>
        <position position="1"/>
    </location>
</feature>
<proteinExistence type="predicted"/>
<evidence type="ECO:0000256" key="1">
    <source>
        <dbReference type="SAM" id="MobiDB-lite"/>
    </source>
</evidence>